<proteinExistence type="inferred from homology"/>
<evidence type="ECO:0000256" key="5">
    <source>
        <dbReference type="ARBA" id="ARBA00023004"/>
    </source>
</evidence>
<feature type="transmembrane region" description="Helical" evidence="9">
    <location>
        <begin position="6"/>
        <end position="24"/>
    </location>
</feature>
<dbReference type="PROSITE" id="PS00086">
    <property type="entry name" value="CYTOCHROME_P450"/>
    <property type="match status" value="1"/>
</dbReference>
<comment type="caution">
    <text evidence="10">The sequence shown here is derived from an EMBL/GenBank/DDBJ whole genome shotgun (WGS) entry which is preliminary data.</text>
</comment>
<sequence length="548" mass="63525">MLLPFTLILSIIVTAFFLIHLWYFRLVFLSRSQVHHLDGKAVPGKFPRILVGNLVDIYSSKNRLKAYNFFHQDFGEIVQIFWLWRQQISISNYRMAHQILVTHQKNYKKFPPNSVIQRLFGSSVLTNSGDDWKHHRLLMNEVFSKKRITGFHDIFLYYSEKLATKWDNYIDLGSEKVELNIYPELLSLFLDIVGKAAIDYDFAALEGKADELLKNLQYIVNQSTKPVHQFTKWWKYLPFSSNRKLQIAFNTVDIFMEELINHRKNINQKSNDCEYNLLDLLVKATDLVEDNISPLTDKEVRDNLLAIIINGHETVATSVSLSLYLLAKDSPSFFRAQAEVDTVMERSQGKLTENGLHELEYLDCVIKESLRLCPPMAGLQRVSVNEDILEGWSIPQRQVVGISLIPLHLNSEYFGQSPENFCPERYFNKVQKAHDANPTVKEASQKFCPMKNLFSTDKDIKTKKVDIFEPLTFGDGARKCLGEHFAMYEMKVALAVLLRRFTFEVAPLFDVDLELGKFGLFISMFPKEGVKMIISRRQHCPHHKIVER</sequence>
<keyword evidence="2 7" id="KW-0349">Heme</keyword>
<dbReference type="Gene3D" id="1.10.630.10">
    <property type="entry name" value="Cytochrome P450"/>
    <property type="match status" value="1"/>
</dbReference>
<dbReference type="Pfam" id="PF00067">
    <property type="entry name" value="p450"/>
    <property type="match status" value="1"/>
</dbReference>
<evidence type="ECO:0000256" key="7">
    <source>
        <dbReference type="PIRSR" id="PIRSR602403-1"/>
    </source>
</evidence>
<dbReference type="InterPro" id="IPR050196">
    <property type="entry name" value="Cytochrome_P450_Monoox"/>
</dbReference>
<keyword evidence="9" id="KW-0472">Membrane</keyword>
<dbReference type="EMBL" id="JAHHHW010000040">
    <property type="protein sequence ID" value="MBW4430923.1"/>
    <property type="molecule type" value="Genomic_DNA"/>
</dbReference>
<dbReference type="PRINTS" id="PR00385">
    <property type="entry name" value="P450"/>
</dbReference>
<evidence type="ECO:0000256" key="1">
    <source>
        <dbReference type="ARBA" id="ARBA00010617"/>
    </source>
</evidence>
<keyword evidence="4 8" id="KW-0560">Oxidoreductase</keyword>
<protein>
    <submittedName>
        <fullName evidence="10">Cytochrome P450</fullName>
    </submittedName>
</protein>
<name>A0A9E3H4Z1_9NOST</name>
<reference evidence="10" key="2">
    <citation type="journal article" date="2022" name="Microbiol. Resour. Announc.">
        <title>Metagenome Sequencing to Explore Phylogenomics of Terrestrial Cyanobacteria.</title>
        <authorList>
            <person name="Ward R.D."/>
            <person name="Stajich J.E."/>
            <person name="Johansen J.R."/>
            <person name="Huntemann M."/>
            <person name="Clum A."/>
            <person name="Foster B."/>
            <person name="Foster B."/>
            <person name="Roux S."/>
            <person name="Palaniappan K."/>
            <person name="Varghese N."/>
            <person name="Mukherjee S."/>
            <person name="Reddy T.B.K."/>
            <person name="Daum C."/>
            <person name="Copeland A."/>
            <person name="Chen I.A."/>
            <person name="Ivanova N.N."/>
            <person name="Kyrpides N.C."/>
            <person name="Shapiro N."/>
            <person name="Eloe-Fadrosh E.A."/>
            <person name="Pietrasiak N."/>
        </authorList>
    </citation>
    <scope>NUCLEOTIDE SEQUENCE</scope>
    <source>
        <strain evidence="10">HA4357-MV3</strain>
    </source>
</reference>
<keyword evidence="9" id="KW-1133">Transmembrane helix</keyword>
<evidence type="ECO:0000256" key="6">
    <source>
        <dbReference type="ARBA" id="ARBA00023033"/>
    </source>
</evidence>
<dbReference type="InterPro" id="IPR017972">
    <property type="entry name" value="Cyt_P450_CS"/>
</dbReference>
<evidence type="ECO:0000256" key="2">
    <source>
        <dbReference type="ARBA" id="ARBA00022617"/>
    </source>
</evidence>
<keyword evidence="5 7" id="KW-0408">Iron</keyword>
<accession>A0A9E3H4Z1</accession>
<evidence type="ECO:0000256" key="8">
    <source>
        <dbReference type="RuleBase" id="RU000461"/>
    </source>
</evidence>
<evidence type="ECO:0000313" key="11">
    <source>
        <dbReference type="Proteomes" id="UP000813215"/>
    </source>
</evidence>
<dbReference type="PANTHER" id="PTHR24291:SF50">
    <property type="entry name" value="BIFUNCTIONAL ALBAFLAVENONE MONOOXYGENASE_TERPENE SYNTHASE"/>
    <property type="match status" value="1"/>
</dbReference>
<evidence type="ECO:0000256" key="9">
    <source>
        <dbReference type="SAM" id="Phobius"/>
    </source>
</evidence>
<keyword evidence="9" id="KW-0812">Transmembrane</keyword>
<dbReference type="PRINTS" id="PR00465">
    <property type="entry name" value="EP450IV"/>
</dbReference>
<evidence type="ECO:0000313" key="10">
    <source>
        <dbReference type="EMBL" id="MBW4430923.1"/>
    </source>
</evidence>
<keyword evidence="3 7" id="KW-0479">Metal-binding</keyword>
<dbReference type="GO" id="GO:0004497">
    <property type="term" value="F:monooxygenase activity"/>
    <property type="evidence" value="ECO:0007669"/>
    <property type="project" value="UniProtKB-KW"/>
</dbReference>
<dbReference type="AlphaFoldDB" id="A0A9E3H4Z1"/>
<gene>
    <name evidence="10" type="ORF">KME28_04080</name>
</gene>
<dbReference type="InterPro" id="IPR002403">
    <property type="entry name" value="Cyt_P450_E_grp-IV"/>
</dbReference>
<dbReference type="GO" id="GO:0020037">
    <property type="term" value="F:heme binding"/>
    <property type="evidence" value="ECO:0007669"/>
    <property type="project" value="InterPro"/>
</dbReference>
<comment type="cofactor">
    <cofactor evidence="7">
        <name>heme</name>
        <dbReference type="ChEBI" id="CHEBI:30413"/>
    </cofactor>
</comment>
<comment type="similarity">
    <text evidence="1 8">Belongs to the cytochrome P450 family.</text>
</comment>
<organism evidence="10 11">
    <name type="scientific">Pelatocladus maniniholoensis HA4357-MV3</name>
    <dbReference type="NCBI Taxonomy" id="1117104"/>
    <lineage>
        <taxon>Bacteria</taxon>
        <taxon>Bacillati</taxon>
        <taxon>Cyanobacteriota</taxon>
        <taxon>Cyanophyceae</taxon>
        <taxon>Nostocales</taxon>
        <taxon>Nostocaceae</taxon>
        <taxon>Pelatocladus</taxon>
    </lineage>
</organism>
<dbReference type="SUPFAM" id="SSF48264">
    <property type="entry name" value="Cytochrome P450"/>
    <property type="match status" value="1"/>
</dbReference>
<dbReference type="GO" id="GO:0016705">
    <property type="term" value="F:oxidoreductase activity, acting on paired donors, with incorporation or reduction of molecular oxygen"/>
    <property type="evidence" value="ECO:0007669"/>
    <property type="project" value="InterPro"/>
</dbReference>
<reference evidence="10" key="1">
    <citation type="submission" date="2021-05" db="EMBL/GenBank/DDBJ databases">
        <authorList>
            <person name="Pietrasiak N."/>
            <person name="Ward R."/>
            <person name="Stajich J.E."/>
            <person name="Kurbessoian T."/>
        </authorList>
    </citation>
    <scope>NUCLEOTIDE SEQUENCE</scope>
    <source>
        <strain evidence="10">HA4357-MV3</strain>
    </source>
</reference>
<evidence type="ECO:0000256" key="3">
    <source>
        <dbReference type="ARBA" id="ARBA00022723"/>
    </source>
</evidence>
<dbReference type="GO" id="GO:0005506">
    <property type="term" value="F:iron ion binding"/>
    <property type="evidence" value="ECO:0007669"/>
    <property type="project" value="InterPro"/>
</dbReference>
<dbReference type="PANTHER" id="PTHR24291">
    <property type="entry name" value="CYTOCHROME P450 FAMILY 4"/>
    <property type="match status" value="1"/>
</dbReference>
<feature type="binding site" description="axial binding residue" evidence="7">
    <location>
        <position position="480"/>
    </location>
    <ligand>
        <name>heme</name>
        <dbReference type="ChEBI" id="CHEBI:30413"/>
    </ligand>
    <ligandPart>
        <name>Fe</name>
        <dbReference type="ChEBI" id="CHEBI:18248"/>
    </ligandPart>
</feature>
<keyword evidence="6 8" id="KW-0503">Monooxygenase</keyword>
<dbReference type="InterPro" id="IPR036396">
    <property type="entry name" value="Cyt_P450_sf"/>
</dbReference>
<dbReference type="Proteomes" id="UP000813215">
    <property type="component" value="Unassembled WGS sequence"/>
</dbReference>
<dbReference type="InterPro" id="IPR001128">
    <property type="entry name" value="Cyt_P450"/>
</dbReference>
<evidence type="ECO:0000256" key="4">
    <source>
        <dbReference type="ARBA" id="ARBA00023002"/>
    </source>
</evidence>